<proteinExistence type="predicted"/>
<evidence type="ECO:0000256" key="1">
    <source>
        <dbReference type="SAM" id="MobiDB-lite"/>
    </source>
</evidence>
<sequence length="214" mass="22690">MPLPLSRAAARGGARTGFRTGARAAARALATALACACALSGCQPARQHNLRVEAQETAQAPTAASTAQAGRADRPYSAARLRTAILAESRLADQAGYDQAGEVLRSCEDCLELRTPLRIGSEKFQLAALTAPSEDQPFAAFVVADQSDRPAVKLFVTGHDLTVSPGQGGTLVAQESLYRKGDPRCCPSGWSVRVYRYHSGRFEAGQRISRDTTG</sequence>
<evidence type="ECO:0000313" key="2">
    <source>
        <dbReference type="EMBL" id="MYM19358.1"/>
    </source>
</evidence>
<feature type="compositionally biased region" description="Low complexity" evidence="1">
    <location>
        <begin position="56"/>
        <end position="70"/>
    </location>
</feature>
<feature type="region of interest" description="Disordered" evidence="1">
    <location>
        <begin position="56"/>
        <end position="75"/>
    </location>
</feature>
<comment type="caution">
    <text evidence="2">The sequence shown here is derived from an EMBL/GenBank/DDBJ whole genome shotgun (WGS) entry which is preliminary data.</text>
</comment>
<dbReference type="Proteomes" id="UP000469215">
    <property type="component" value="Unassembled WGS sequence"/>
</dbReference>
<name>A0A6N9H5Q8_9MICO</name>
<reference evidence="2 3" key="1">
    <citation type="submission" date="2020-01" db="EMBL/GenBank/DDBJ databases">
        <authorList>
            <person name="Deng T."/>
        </authorList>
    </citation>
    <scope>NUCLEOTIDE SEQUENCE [LARGE SCALE GENOMIC DNA]</scope>
    <source>
        <strain evidence="2 3">5221</strain>
    </source>
</reference>
<accession>A0A6N9H5Q8</accession>
<keyword evidence="3" id="KW-1185">Reference proteome</keyword>
<gene>
    <name evidence="2" type="ORF">GSY69_05080</name>
</gene>
<protein>
    <submittedName>
        <fullName evidence="2">Uncharacterized protein</fullName>
    </submittedName>
</protein>
<dbReference type="RefSeq" id="WP_160952786.1">
    <property type="nucleotide sequence ID" value="NZ_WWEQ01000014.1"/>
</dbReference>
<evidence type="ECO:0000313" key="3">
    <source>
        <dbReference type="Proteomes" id="UP000469215"/>
    </source>
</evidence>
<dbReference type="AlphaFoldDB" id="A0A6N9H5Q8"/>
<dbReference type="EMBL" id="WWEQ01000014">
    <property type="protein sequence ID" value="MYM19358.1"/>
    <property type="molecule type" value="Genomic_DNA"/>
</dbReference>
<organism evidence="2 3">
    <name type="scientific">Brevibacterium rongguiense</name>
    <dbReference type="NCBI Taxonomy" id="2695267"/>
    <lineage>
        <taxon>Bacteria</taxon>
        <taxon>Bacillati</taxon>
        <taxon>Actinomycetota</taxon>
        <taxon>Actinomycetes</taxon>
        <taxon>Micrococcales</taxon>
        <taxon>Brevibacteriaceae</taxon>
        <taxon>Brevibacterium</taxon>
    </lineage>
</organism>